<reference evidence="2" key="1">
    <citation type="submission" date="2015-03" db="EMBL/GenBank/DDBJ databases">
        <title>Draft genome sequence of a novel methanotroph (Sn10-6) isolated from flooded ricefield rhizosphere in India.</title>
        <authorList>
            <person name="Pandit P.S."/>
            <person name="Pore S.D."/>
            <person name="Arora P."/>
            <person name="Kapse N.G."/>
            <person name="Dhakephalkar P.K."/>
            <person name="Rahalkar M.C."/>
        </authorList>
    </citation>
    <scope>NUCLEOTIDE SEQUENCE [LARGE SCALE GENOMIC DNA]</scope>
    <source>
        <strain evidence="2">Sn10-6</strain>
    </source>
</reference>
<dbReference type="AlphaFoldDB" id="A0A0F3IF09"/>
<organism evidence="1 2">
    <name type="scientific">Methylocucumis oryzae</name>
    <dbReference type="NCBI Taxonomy" id="1632867"/>
    <lineage>
        <taxon>Bacteria</taxon>
        <taxon>Pseudomonadati</taxon>
        <taxon>Pseudomonadota</taxon>
        <taxon>Gammaproteobacteria</taxon>
        <taxon>Methylococcales</taxon>
        <taxon>Methylococcaceae</taxon>
        <taxon>Methylocucumis</taxon>
    </lineage>
</organism>
<dbReference type="Pfam" id="PF07254">
    <property type="entry name" value="Cpta_toxin"/>
    <property type="match status" value="1"/>
</dbReference>
<dbReference type="Proteomes" id="UP000033684">
    <property type="component" value="Unassembled WGS sequence"/>
</dbReference>
<proteinExistence type="predicted"/>
<dbReference type="InterPro" id="IPR009883">
    <property type="entry name" value="YgfX"/>
</dbReference>
<evidence type="ECO:0000313" key="1">
    <source>
        <dbReference type="EMBL" id="KJV05262.1"/>
    </source>
</evidence>
<dbReference type="EMBL" id="LAJX01000259">
    <property type="protein sequence ID" value="KJV05262.1"/>
    <property type="molecule type" value="Genomic_DNA"/>
</dbReference>
<protein>
    <submittedName>
        <fullName evidence="1">Uncharacterized protein</fullName>
    </submittedName>
</protein>
<sequence length="173" mass="19769">MTNKIFHHHLLNQEQSLLSIDIKPALLVKHGQLVMLSCATSGIVLCDLEITTKILSAVLLLFYFVKIYNQSVSCKIRIKYNTSGWTLTQTDETEYIHILPSSVLTKHIIVLHIRYLSGTKSKQKRFKSLLITKQDAVNEEDFRRLTVKLKCSLIKQEQTTVSIVKIKSTNSPE</sequence>
<evidence type="ECO:0000313" key="2">
    <source>
        <dbReference type="Proteomes" id="UP000033684"/>
    </source>
</evidence>
<accession>A0A0F3IF09</accession>
<keyword evidence="2" id="KW-1185">Reference proteome</keyword>
<name>A0A0F3IF09_9GAMM</name>
<reference evidence="1 2" key="2">
    <citation type="journal article" date="2016" name="Microb. Ecol.">
        <title>Genome Characteristics of a Novel Type I Methanotroph (Sn10-6) Isolated from a Flooded Indian Rice Field.</title>
        <authorList>
            <person name="Rahalkar M.C."/>
            <person name="Pandit P.S."/>
            <person name="Dhakephalkar P.K."/>
            <person name="Pore S."/>
            <person name="Arora P."/>
            <person name="Kapse N."/>
        </authorList>
    </citation>
    <scope>NUCLEOTIDE SEQUENCE [LARGE SCALE GENOMIC DNA]</scope>
    <source>
        <strain evidence="1 2">Sn10-6</strain>
    </source>
</reference>
<dbReference type="RefSeq" id="WP_045780501.1">
    <property type="nucleotide sequence ID" value="NZ_LAJX01000259.1"/>
</dbReference>
<gene>
    <name evidence="1" type="ORF">VZ94_19395</name>
</gene>
<comment type="caution">
    <text evidence="1">The sequence shown here is derived from an EMBL/GenBank/DDBJ whole genome shotgun (WGS) entry which is preliminary data.</text>
</comment>